<feature type="compositionally biased region" description="Basic and acidic residues" evidence="1">
    <location>
        <begin position="360"/>
        <end position="374"/>
    </location>
</feature>
<feature type="region of interest" description="Disordered" evidence="1">
    <location>
        <begin position="16"/>
        <end position="47"/>
    </location>
</feature>
<feature type="compositionally biased region" description="Low complexity" evidence="1">
    <location>
        <begin position="315"/>
        <end position="329"/>
    </location>
</feature>
<keyword evidence="3" id="KW-1185">Reference proteome</keyword>
<feature type="compositionally biased region" description="Low complexity" evidence="1">
    <location>
        <begin position="139"/>
        <end position="155"/>
    </location>
</feature>
<reference evidence="2 3" key="1">
    <citation type="journal article" date="2018" name="Nat. Ecol. Evol.">
        <title>Pezizomycetes genomes reveal the molecular basis of ectomycorrhizal truffle lifestyle.</title>
        <authorList>
            <person name="Murat C."/>
            <person name="Payen T."/>
            <person name="Noel B."/>
            <person name="Kuo A."/>
            <person name="Morin E."/>
            <person name="Chen J."/>
            <person name="Kohler A."/>
            <person name="Krizsan K."/>
            <person name="Balestrini R."/>
            <person name="Da Silva C."/>
            <person name="Montanini B."/>
            <person name="Hainaut M."/>
            <person name="Levati E."/>
            <person name="Barry K.W."/>
            <person name="Belfiori B."/>
            <person name="Cichocki N."/>
            <person name="Clum A."/>
            <person name="Dockter R.B."/>
            <person name="Fauchery L."/>
            <person name="Guy J."/>
            <person name="Iotti M."/>
            <person name="Le Tacon F."/>
            <person name="Lindquist E.A."/>
            <person name="Lipzen A."/>
            <person name="Malagnac F."/>
            <person name="Mello A."/>
            <person name="Molinier V."/>
            <person name="Miyauchi S."/>
            <person name="Poulain J."/>
            <person name="Riccioni C."/>
            <person name="Rubini A."/>
            <person name="Sitrit Y."/>
            <person name="Splivallo R."/>
            <person name="Traeger S."/>
            <person name="Wang M."/>
            <person name="Zifcakova L."/>
            <person name="Wipf D."/>
            <person name="Zambonelli A."/>
            <person name="Paolocci F."/>
            <person name="Nowrousian M."/>
            <person name="Ottonello S."/>
            <person name="Baldrian P."/>
            <person name="Spatafora J.W."/>
            <person name="Henrissat B."/>
            <person name="Nagy L.G."/>
            <person name="Aury J.M."/>
            <person name="Wincker P."/>
            <person name="Grigoriev I.V."/>
            <person name="Bonfante P."/>
            <person name="Martin F.M."/>
        </authorList>
    </citation>
    <scope>NUCLEOTIDE SEQUENCE [LARGE SCALE GENOMIC DNA]</scope>
    <source>
        <strain evidence="2 3">CCBAS932</strain>
    </source>
</reference>
<evidence type="ECO:0000313" key="2">
    <source>
        <dbReference type="EMBL" id="RPB09326.1"/>
    </source>
</evidence>
<proteinExistence type="predicted"/>
<feature type="region of interest" description="Disordered" evidence="1">
    <location>
        <begin position="233"/>
        <end position="411"/>
    </location>
</feature>
<name>A0A3N4KFI7_9PEZI</name>
<feature type="compositionally biased region" description="Basic and acidic residues" evidence="1">
    <location>
        <begin position="300"/>
        <end position="314"/>
    </location>
</feature>
<gene>
    <name evidence="2" type="ORF">P167DRAFT_577436</name>
</gene>
<feature type="compositionally biased region" description="Acidic residues" evidence="1">
    <location>
        <begin position="234"/>
        <end position="246"/>
    </location>
</feature>
<evidence type="ECO:0000256" key="1">
    <source>
        <dbReference type="SAM" id="MobiDB-lite"/>
    </source>
</evidence>
<dbReference type="OrthoDB" id="5412897at2759"/>
<dbReference type="Proteomes" id="UP000277580">
    <property type="component" value="Unassembled WGS sequence"/>
</dbReference>
<evidence type="ECO:0000313" key="3">
    <source>
        <dbReference type="Proteomes" id="UP000277580"/>
    </source>
</evidence>
<feature type="compositionally biased region" description="Low complexity" evidence="1">
    <location>
        <begin position="25"/>
        <end position="45"/>
    </location>
</feature>
<dbReference type="AlphaFoldDB" id="A0A3N4KFI7"/>
<dbReference type="InParanoid" id="A0A3N4KFI7"/>
<sequence>MAYIFGAAIKGIWGSVFPPHPPTPTTSDTDTDTATTTTTTTTSSSDKMDCAEEIPWTDITEAHVSNLRGHVRYLKNIGTKLNVADKLEDYNKRAAQALADAEAAALIAGIQISSKNQTKAKATEPRPTSPRRRRPRSPGPTTNTNTTTPNPDTDGVSAPKKVKFRSPVATAAEKPPAFSRRAPPTAAELAQLTSTLGKHERPEHAGLEEMSAKGMKRNRNYYIEKRYWRRQQLEGEETDDEEDIDSVEFAPYPDYIRDRLPETRPAPKRRGNRPFTNELVVPVEEEKAEGESKPVGAKVTTEKEEEEAKIHDAPKATPTTASQKTTPTTHPSQPEAKPPAPKASDSITSQHAPNPYPHPEANKSRKRTTAETKKPTTPHIPTRSFYSEVKPAKHSADDDDDGCPQSAAKRQRRFVQRLPEDLAKRASPAVAAAAESAGMGMGVGVKRRRFA</sequence>
<accession>A0A3N4KFI7</accession>
<dbReference type="EMBL" id="ML119153">
    <property type="protein sequence ID" value="RPB09326.1"/>
    <property type="molecule type" value="Genomic_DNA"/>
</dbReference>
<feature type="region of interest" description="Disordered" evidence="1">
    <location>
        <begin position="115"/>
        <end position="184"/>
    </location>
</feature>
<organism evidence="2 3">
    <name type="scientific">Morchella conica CCBAS932</name>
    <dbReference type="NCBI Taxonomy" id="1392247"/>
    <lineage>
        <taxon>Eukaryota</taxon>
        <taxon>Fungi</taxon>
        <taxon>Dikarya</taxon>
        <taxon>Ascomycota</taxon>
        <taxon>Pezizomycotina</taxon>
        <taxon>Pezizomycetes</taxon>
        <taxon>Pezizales</taxon>
        <taxon>Morchellaceae</taxon>
        <taxon>Morchella</taxon>
    </lineage>
</organism>
<protein>
    <submittedName>
        <fullName evidence="2">Uncharacterized protein</fullName>
    </submittedName>
</protein>